<reference evidence="3 4" key="1">
    <citation type="submission" date="2020-07" db="EMBL/GenBank/DDBJ databases">
        <title>Sequencing the genomes of 1000 actinobacteria strains.</title>
        <authorList>
            <person name="Klenk H.-P."/>
        </authorList>
    </citation>
    <scope>NUCLEOTIDE SEQUENCE [LARGE SCALE GENOMIC DNA]</scope>
    <source>
        <strain evidence="3 4">DSM 45772</strain>
    </source>
</reference>
<feature type="signal peptide" evidence="2">
    <location>
        <begin position="1"/>
        <end position="19"/>
    </location>
</feature>
<dbReference type="AlphaFoldDB" id="A0A7Y9DZ69"/>
<dbReference type="InterPro" id="IPR037185">
    <property type="entry name" value="EmrE-like"/>
</dbReference>
<keyword evidence="4" id="KW-1185">Reference proteome</keyword>
<dbReference type="PANTHER" id="PTHR40761">
    <property type="entry name" value="CONSERVED INTEGRAL MEMBRANE ALANINE VALINE AND LEUCINE RICH PROTEIN-RELATED"/>
    <property type="match status" value="1"/>
</dbReference>
<evidence type="ECO:0000313" key="3">
    <source>
        <dbReference type="EMBL" id="NYD37937.1"/>
    </source>
</evidence>
<dbReference type="SUPFAM" id="SSF103481">
    <property type="entry name" value="Multidrug resistance efflux transporter EmrE"/>
    <property type="match status" value="2"/>
</dbReference>
<name>A0A7Y9DZ69_9PSEU</name>
<evidence type="ECO:0000256" key="2">
    <source>
        <dbReference type="SAM" id="SignalP"/>
    </source>
</evidence>
<organism evidence="3 4">
    <name type="scientific">Actinomycetospora corticicola</name>
    <dbReference type="NCBI Taxonomy" id="663602"/>
    <lineage>
        <taxon>Bacteria</taxon>
        <taxon>Bacillati</taxon>
        <taxon>Actinomycetota</taxon>
        <taxon>Actinomycetes</taxon>
        <taxon>Pseudonocardiales</taxon>
        <taxon>Pseudonocardiaceae</taxon>
        <taxon>Actinomycetospora</taxon>
    </lineage>
</organism>
<feature type="transmembrane region" description="Helical" evidence="1">
    <location>
        <begin position="193"/>
        <end position="213"/>
    </location>
</feature>
<dbReference type="EMBL" id="JACCBN010000001">
    <property type="protein sequence ID" value="NYD37937.1"/>
    <property type="molecule type" value="Genomic_DNA"/>
</dbReference>
<dbReference type="PANTHER" id="PTHR40761:SF1">
    <property type="entry name" value="CONSERVED INTEGRAL MEMBRANE ALANINE VALINE AND LEUCINE RICH PROTEIN-RELATED"/>
    <property type="match status" value="1"/>
</dbReference>
<evidence type="ECO:0000256" key="1">
    <source>
        <dbReference type="SAM" id="Phobius"/>
    </source>
</evidence>
<evidence type="ECO:0000313" key="4">
    <source>
        <dbReference type="Proteomes" id="UP000535890"/>
    </source>
</evidence>
<keyword evidence="1" id="KW-0812">Transmembrane</keyword>
<keyword evidence="1" id="KW-0472">Membrane</keyword>
<feature type="chain" id="PRO_5038372186" evidence="2">
    <location>
        <begin position="20"/>
        <end position="289"/>
    </location>
</feature>
<protein>
    <submittedName>
        <fullName evidence="3">Drug/metabolite transporter (DMT)-like permease</fullName>
    </submittedName>
</protein>
<keyword evidence="1" id="KW-1133">Transmembrane helix</keyword>
<dbReference type="Proteomes" id="UP000535890">
    <property type="component" value="Unassembled WGS sequence"/>
</dbReference>
<feature type="transmembrane region" description="Helical" evidence="1">
    <location>
        <begin position="123"/>
        <end position="145"/>
    </location>
</feature>
<gene>
    <name evidence="3" type="ORF">BJ983_004039</name>
</gene>
<proteinExistence type="predicted"/>
<sequence>MAVLVVGLLAALVAAGANAGAAMLEALATRRATRAAGVVTSPVYLAGLLLDIVGWVLTVLALRYMPIVAVQAIVAGQVVITVIASHWVFDTPLRRIDLAAAACNVLGLALLVGSASTGELPHIGIGGTIAVLAVLVVLAVGGITLALRSRRAVPTAFVAGLAFGGTAVAVRLIDLDTDGALGDIVRSAVTDPVVWALLGYAVLGLALYTVALARGSVGPVVAVLAVTETLAPGLLGLLLLGDGIREGWTPWFVLGLLLALGGVVVLARSPAQASLAGDDGVARPPLKRA</sequence>
<feature type="transmembrane region" description="Helical" evidence="1">
    <location>
        <begin position="69"/>
        <end position="89"/>
    </location>
</feature>
<feature type="transmembrane region" description="Helical" evidence="1">
    <location>
        <begin position="247"/>
        <end position="267"/>
    </location>
</feature>
<comment type="caution">
    <text evidence="3">The sequence shown here is derived from an EMBL/GenBank/DDBJ whole genome shotgun (WGS) entry which is preliminary data.</text>
</comment>
<feature type="transmembrane region" description="Helical" evidence="1">
    <location>
        <begin position="220"/>
        <end position="241"/>
    </location>
</feature>
<feature type="transmembrane region" description="Helical" evidence="1">
    <location>
        <begin position="43"/>
        <end position="62"/>
    </location>
</feature>
<feature type="transmembrane region" description="Helical" evidence="1">
    <location>
        <begin position="152"/>
        <end position="173"/>
    </location>
</feature>
<keyword evidence="2" id="KW-0732">Signal</keyword>
<accession>A0A7Y9DZ69</accession>
<dbReference type="RefSeq" id="WP_179795449.1">
    <property type="nucleotide sequence ID" value="NZ_BAABHP010000024.1"/>
</dbReference>